<comment type="function">
    <text evidence="8">Involved in pre-mRNA splicing and cell cycle progression. Required for the spliceosome assembly and initiation of the DNA replication.</text>
</comment>
<dbReference type="GO" id="GO:0071007">
    <property type="term" value="C:U2-type catalytic step 2 spliceosome"/>
    <property type="evidence" value="ECO:0007669"/>
    <property type="project" value="TreeGrafter"/>
</dbReference>
<evidence type="ECO:0000256" key="8">
    <source>
        <dbReference type="ARBA" id="ARBA00037040"/>
    </source>
</evidence>
<dbReference type="InterPro" id="IPR003107">
    <property type="entry name" value="HAT"/>
</dbReference>
<feature type="domain" description="Pre-mRNA-splicing factor Syf1-like N-terminal HAT-repeats" evidence="11">
    <location>
        <begin position="307"/>
        <end position="467"/>
    </location>
</feature>
<feature type="domain" description="Pre-mRNA-splicing factor Syf1-like N-terminal HAT-repeats" evidence="11">
    <location>
        <begin position="60"/>
        <end position="204"/>
    </location>
</feature>
<evidence type="ECO:0000256" key="5">
    <source>
        <dbReference type="ARBA" id="ARBA00022737"/>
    </source>
</evidence>
<dbReference type="SUPFAM" id="SSF48452">
    <property type="entry name" value="TPR-like"/>
    <property type="match status" value="2"/>
</dbReference>
<sequence>MEGGGRGNRVKNKAPAPLQITAEQILRDALSGQETDAPPPRQRITDPEELAEYRLKKRKGYEDGVRRNRQGIGNWVRYAAWEERQGELTRARSIYERAVDEDYRAQILWLKYAEMEMRAKNINAARNVYDRAVTLLPRVDQFWLKYSYMENVLGNFGNCRAVFERWMEWEPESPAWNAYIRFEIKCGEIDRARSIYKRFCVVHPTPESWLKWAKFEEKYDVTKAREVYETTLEYLGEEANDEKIFIAFARFEESQRETERARALYKYALDNLPKKDAQDLYRAWISFEKKTGDREGIEDVISGKRRFQYEEEIKNAPNNYDVWFDYVRLEEEYGGDDKIRDIYERAIANVPPSTEKKYWKRYIYLWINYALFEELEAKDVQKARAVYKEAVKLVPHKTFSFQKLWVMMANFEIRQKNLAGARKVYGHAIGLSPKKKIFKNYIELETQLGEVNNARTIYGKWIEWSPDVCDSWVSFAHYERDLGETERARSLFELAVNQQQLDMPEFLWKTYIDFEIDQEEYDRVRGLFRRLLTKTKHVWMTFAQFEVSVENYDGARKIYEEAFEALRIAEDKEERKILQEMWQKFEMEHGNADTQAIVSKKRPRRLIKRRPVMAEDGSEAGFEEYYDYLFPGESGPTTGIDRILANAKKWKKTEA</sequence>
<dbReference type="Pfam" id="PF23231">
    <property type="entry name" value="HAT_Syf1_CNRKL1_C"/>
    <property type="match status" value="1"/>
</dbReference>
<dbReference type="PANTHER" id="PTHR11246:SF3">
    <property type="entry name" value="CROOKED NECK-LIKE PROTEIN 1"/>
    <property type="match status" value="1"/>
</dbReference>
<evidence type="ECO:0000256" key="7">
    <source>
        <dbReference type="ARBA" id="ARBA00023242"/>
    </source>
</evidence>
<dbReference type="FunFam" id="1.25.40.10:FF:000048">
    <property type="entry name" value="Cell cycle control protein"/>
    <property type="match status" value="1"/>
</dbReference>
<evidence type="ECO:0000256" key="2">
    <source>
        <dbReference type="ARBA" id="ARBA00008644"/>
    </source>
</evidence>
<evidence type="ECO:0000259" key="11">
    <source>
        <dbReference type="Pfam" id="PF23233"/>
    </source>
</evidence>
<accession>A0A2P6NVY5</accession>
<keyword evidence="5" id="KW-0677">Repeat</keyword>
<evidence type="ECO:0000313" key="13">
    <source>
        <dbReference type="Proteomes" id="UP000241769"/>
    </source>
</evidence>
<evidence type="ECO:0000256" key="4">
    <source>
        <dbReference type="ARBA" id="ARBA00022728"/>
    </source>
</evidence>
<dbReference type="AlphaFoldDB" id="A0A2P6NVY5"/>
<feature type="domain" description="Pre-mRNA-splicing factor Syf1/CRNKL1-like C-terminal HAT-repeats" evidence="10">
    <location>
        <begin position="214"/>
        <end position="305"/>
    </location>
</feature>
<dbReference type="GO" id="GO:0071011">
    <property type="term" value="C:precatalytic spliceosome"/>
    <property type="evidence" value="ECO:0007669"/>
    <property type="project" value="TreeGrafter"/>
</dbReference>
<dbReference type="InterPro" id="IPR011990">
    <property type="entry name" value="TPR-like_helical_dom_sf"/>
</dbReference>
<evidence type="ECO:0000256" key="9">
    <source>
        <dbReference type="SAM" id="MobiDB-lite"/>
    </source>
</evidence>
<comment type="caution">
    <text evidence="12">The sequence shown here is derived from an EMBL/GenBank/DDBJ whole genome shotgun (WGS) entry which is preliminary data.</text>
</comment>
<name>A0A2P6NVY5_9EUKA</name>
<dbReference type="STRING" id="1890364.A0A2P6NVY5"/>
<keyword evidence="4" id="KW-0747">Spliceosome</keyword>
<comment type="subcellular location">
    <subcellularLocation>
        <location evidence="1">Nucleus</location>
    </subcellularLocation>
</comment>
<keyword evidence="13" id="KW-1185">Reference proteome</keyword>
<protein>
    <submittedName>
        <fullName evidence="12">Crooked neck-like protein 1</fullName>
    </submittedName>
</protein>
<dbReference type="GO" id="GO:0000974">
    <property type="term" value="C:Prp19 complex"/>
    <property type="evidence" value="ECO:0007669"/>
    <property type="project" value="TreeGrafter"/>
</dbReference>
<evidence type="ECO:0000256" key="1">
    <source>
        <dbReference type="ARBA" id="ARBA00004123"/>
    </source>
</evidence>
<dbReference type="GO" id="GO:0000245">
    <property type="term" value="P:spliceosomal complex assembly"/>
    <property type="evidence" value="ECO:0007669"/>
    <property type="project" value="TreeGrafter"/>
</dbReference>
<dbReference type="InterPro" id="IPR055433">
    <property type="entry name" value="HAT_Syf1-like_N"/>
</dbReference>
<dbReference type="PANTHER" id="PTHR11246">
    <property type="entry name" value="PRE-MRNA SPLICING FACTOR"/>
    <property type="match status" value="1"/>
</dbReference>
<dbReference type="OrthoDB" id="541719at2759"/>
<dbReference type="InParanoid" id="A0A2P6NVY5"/>
<dbReference type="InterPro" id="IPR045075">
    <property type="entry name" value="Syf1-like"/>
</dbReference>
<dbReference type="Pfam" id="PF23233">
    <property type="entry name" value="HAT_Syf1_CNRKL1_N"/>
    <property type="match status" value="2"/>
</dbReference>
<proteinExistence type="inferred from homology"/>
<dbReference type="FunFam" id="1.25.40.10:FF:000327">
    <property type="entry name" value="Pre-mRNA-splicing factor CLF1"/>
    <property type="match status" value="1"/>
</dbReference>
<dbReference type="Proteomes" id="UP000241769">
    <property type="component" value="Unassembled WGS sequence"/>
</dbReference>
<evidence type="ECO:0000256" key="3">
    <source>
        <dbReference type="ARBA" id="ARBA00022664"/>
    </source>
</evidence>
<dbReference type="InterPro" id="IPR055430">
    <property type="entry name" value="HAT_Syf1_CNRKL1_C"/>
</dbReference>
<dbReference type="FunCoup" id="A0A2P6NVY5">
    <property type="interactions" value="1013"/>
</dbReference>
<dbReference type="Gene3D" id="1.25.40.10">
    <property type="entry name" value="Tetratricopeptide repeat domain"/>
    <property type="match status" value="4"/>
</dbReference>
<keyword evidence="3" id="KW-0507">mRNA processing</keyword>
<evidence type="ECO:0000256" key="6">
    <source>
        <dbReference type="ARBA" id="ARBA00023187"/>
    </source>
</evidence>
<dbReference type="EMBL" id="MDYQ01000014">
    <property type="protein sequence ID" value="PRP88131.1"/>
    <property type="molecule type" value="Genomic_DNA"/>
</dbReference>
<comment type="similarity">
    <text evidence="2">Belongs to the crooked-neck family.</text>
</comment>
<dbReference type="GO" id="GO:0071014">
    <property type="term" value="C:post-mRNA release spliceosomal complex"/>
    <property type="evidence" value="ECO:0007669"/>
    <property type="project" value="TreeGrafter"/>
</dbReference>
<dbReference type="SMART" id="SM00386">
    <property type="entry name" value="HAT"/>
    <property type="match status" value="14"/>
</dbReference>
<evidence type="ECO:0000259" key="10">
    <source>
        <dbReference type="Pfam" id="PF23231"/>
    </source>
</evidence>
<reference evidence="12 13" key="1">
    <citation type="journal article" date="2018" name="Genome Biol. Evol.">
        <title>Multiple Roots of Fruiting Body Formation in Amoebozoa.</title>
        <authorList>
            <person name="Hillmann F."/>
            <person name="Forbes G."/>
            <person name="Novohradska S."/>
            <person name="Ferling I."/>
            <person name="Riege K."/>
            <person name="Groth M."/>
            <person name="Westermann M."/>
            <person name="Marz M."/>
            <person name="Spaller T."/>
            <person name="Winckler T."/>
            <person name="Schaap P."/>
            <person name="Glockner G."/>
        </authorList>
    </citation>
    <scope>NUCLEOTIDE SEQUENCE [LARGE SCALE GENOMIC DNA]</scope>
    <source>
        <strain evidence="12 13">Jena</strain>
    </source>
</reference>
<evidence type="ECO:0000313" key="12">
    <source>
        <dbReference type="EMBL" id="PRP88131.1"/>
    </source>
</evidence>
<feature type="region of interest" description="Disordered" evidence="9">
    <location>
        <begin position="26"/>
        <end position="46"/>
    </location>
</feature>
<gene>
    <name evidence="12" type="ORF">PROFUN_04222</name>
</gene>
<keyword evidence="6" id="KW-0508">mRNA splicing</keyword>
<keyword evidence="7" id="KW-0539">Nucleus</keyword>
<organism evidence="12 13">
    <name type="scientific">Planoprotostelium fungivorum</name>
    <dbReference type="NCBI Taxonomy" id="1890364"/>
    <lineage>
        <taxon>Eukaryota</taxon>
        <taxon>Amoebozoa</taxon>
        <taxon>Evosea</taxon>
        <taxon>Variosea</taxon>
        <taxon>Cavosteliida</taxon>
        <taxon>Cavosteliaceae</taxon>
        <taxon>Planoprotostelium</taxon>
    </lineage>
</organism>